<dbReference type="EMBL" id="AP019376">
    <property type="protein sequence ID" value="BBH86075.1"/>
    <property type="molecule type" value="Genomic_DNA"/>
</dbReference>
<dbReference type="InterPro" id="IPR027365">
    <property type="entry name" value="GNAT_acetyltra_YdfB-like"/>
</dbReference>
<proteinExistence type="predicted"/>
<evidence type="ECO:0008006" key="2">
    <source>
        <dbReference type="Google" id="ProtNLM"/>
    </source>
</evidence>
<dbReference type="InterPro" id="IPR016181">
    <property type="entry name" value="Acyl_CoA_acyltransferase"/>
</dbReference>
<dbReference type="Gene3D" id="3.40.630.30">
    <property type="match status" value="1"/>
</dbReference>
<gene>
    <name evidence="1" type="ORF">KTC_08260</name>
</gene>
<organism evidence="1">
    <name type="scientific">Thermosporothrix sp. COM3</name>
    <dbReference type="NCBI Taxonomy" id="2490863"/>
    <lineage>
        <taxon>Bacteria</taxon>
        <taxon>Bacillati</taxon>
        <taxon>Chloroflexota</taxon>
        <taxon>Ktedonobacteria</taxon>
        <taxon>Ktedonobacterales</taxon>
        <taxon>Thermosporotrichaceae</taxon>
        <taxon>Thermosporothrix</taxon>
    </lineage>
</organism>
<dbReference type="AlphaFoldDB" id="A0A455SIU9"/>
<dbReference type="SUPFAM" id="SSF55729">
    <property type="entry name" value="Acyl-CoA N-acyltransferases (Nat)"/>
    <property type="match status" value="1"/>
</dbReference>
<name>A0A455SIU9_9CHLR</name>
<evidence type="ECO:0000313" key="1">
    <source>
        <dbReference type="EMBL" id="BBH86075.1"/>
    </source>
</evidence>
<protein>
    <recommendedName>
        <fullName evidence="2">N-acetyltransferase domain-containing protein</fullName>
    </recommendedName>
</protein>
<sequence length="231" mass="25954">MKLSQEREWLRSHIEAVWSLRIPPLERDQVEILYAKRLPPWQLFYAQLLDTATVIEVWPPGIAEEAREQLREQAHEALATSHPMPAVLTREVACTQQAAPQLDLATARSLARVLDEEDRALLHAFEPGSVEYYLEAHRQPLIGVIVDGRLLSVAHSSRRTETACELGIETLPLARRKGYALAATVLWSALVAQEGLLPLYSAMLENLPSRRLAAAAGFREFMHAVLIQKGR</sequence>
<reference evidence="1" key="1">
    <citation type="submission" date="2018-12" db="EMBL/GenBank/DDBJ databases">
        <title>Novel natural products biosynthetic potential of the class Ktedonobacteria.</title>
        <authorList>
            <person name="Zheng Y."/>
            <person name="Saitou A."/>
            <person name="Wang C.M."/>
            <person name="Toyoda A."/>
            <person name="Minakuchi Y."/>
            <person name="Sekiguchi Y."/>
            <person name="Ueda K."/>
            <person name="Takano H."/>
            <person name="Sakai Y."/>
            <person name="Yokota A."/>
            <person name="Yabe S."/>
        </authorList>
    </citation>
    <scope>NUCLEOTIDE SEQUENCE</scope>
    <source>
        <strain evidence="1">COM3</strain>
    </source>
</reference>
<accession>A0A455SIU9</accession>
<dbReference type="Pfam" id="PF12746">
    <property type="entry name" value="GNAT_acetyltran"/>
    <property type="match status" value="1"/>
</dbReference>